<dbReference type="EMBL" id="CM022229">
    <property type="protein sequence ID" value="KAF7092696.1"/>
    <property type="molecule type" value="Genomic_DNA"/>
</dbReference>
<evidence type="ECO:0000313" key="2">
    <source>
        <dbReference type="EMBL" id="KAF7092696.1"/>
    </source>
</evidence>
<gene>
    <name evidence="2" type="ORF">CFC21_095155</name>
</gene>
<feature type="compositionally biased region" description="Basic residues" evidence="1">
    <location>
        <begin position="1"/>
        <end position="10"/>
    </location>
</feature>
<dbReference type="Proteomes" id="UP000815260">
    <property type="component" value="Chromosome 7A"/>
</dbReference>
<feature type="non-terminal residue" evidence="2">
    <location>
        <position position="50"/>
    </location>
</feature>
<proteinExistence type="predicted"/>
<feature type="non-terminal residue" evidence="2">
    <location>
        <position position="1"/>
    </location>
</feature>
<accession>A0A9R1MX45</accession>
<dbReference type="AlphaFoldDB" id="A0A9R1MX45"/>
<evidence type="ECO:0000256" key="1">
    <source>
        <dbReference type="SAM" id="MobiDB-lite"/>
    </source>
</evidence>
<reference evidence="2" key="2">
    <citation type="submission" date="2020-03" db="EMBL/GenBank/DDBJ databases">
        <title>The second near-complete assembly of the hexaploid bread wheat (Triticum aestivum) genome.</title>
        <authorList>
            <person name="Zimin A.V."/>
            <person name="Puiu D."/>
            <person name="Shumante A."/>
            <person name="Alonge M."/>
            <person name="Salzberg S.L."/>
        </authorList>
    </citation>
    <scope>NUCLEOTIDE SEQUENCE</scope>
    <source>
        <tissue evidence="2">Leaf</tissue>
    </source>
</reference>
<feature type="region of interest" description="Disordered" evidence="1">
    <location>
        <begin position="1"/>
        <end position="36"/>
    </location>
</feature>
<name>A0A9R1MX45_WHEAT</name>
<feature type="compositionally biased region" description="Low complexity" evidence="1">
    <location>
        <begin position="15"/>
        <end position="26"/>
    </location>
</feature>
<reference evidence="2" key="1">
    <citation type="journal article" date="2017" name="Gigascience">
        <title>The first near-complete assembly of the hexaploid bread wheat genome, Triticum aestivum.</title>
        <authorList>
            <person name="Zimin A.V."/>
            <person name="Puiu D."/>
            <person name="Hall R."/>
            <person name="Kingan S."/>
            <person name="Clavijo B.J."/>
            <person name="Salzberg S.L."/>
        </authorList>
    </citation>
    <scope>NUCLEOTIDE SEQUENCE</scope>
    <source>
        <tissue evidence="2">Leaf</tissue>
    </source>
</reference>
<comment type="caution">
    <text evidence="2">The sequence shown here is derived from an EMBL/GenBank/DDBJ whole genome shotgun (WGS) entry which is preliminary data.</text>
</comment>
<protein>
    <submittedName>
        <fullName evidence="2">Uncharacterized protein</fullName>
    </submittedName>
</protein>
<sequence>GQGARPHRRGGGAAARGHAVAGQGAACPHRGGHARGGRMKVCAGRALQCQ</sequence>
<organism evidence="2">
    <name type="scientific">Triticum aestivum</name>
    <name type="common">Wheat</name>
    <dbReference type="NCBI Taxonomy" id="4565"/>
    <lineage>
        <taxon>Eukaryota</taxon>
        <taxon>Viridiplantae</taxon>
        <taxon>Streptophyta</taxon>
        <taxon>Embryophyta</taxon>
        <taxon>Tracheophyta</taxon>
        <taxon>Spermatophyta</taxon>
        <taxon>Magnoliopsida</taxon>
        <taxon>Liliopsida</taxon>
        <taxon>Poales</taxon>
        <taxon>Poaceae</taxon>
        <taxon>BOP clade</taxon>
        <taxon>Pooideae</taxon>
        <taxon>Triticodae</taxon>
        <taxon>Triticeae</taxon>
        <taxon>Triticinae</taxon>
        <taxon>Triticum</taxon>
    </lineage>
</organism>